<protein>
    <submittedName>
        <fullName evidence="3">Peptidase M24 family protein</fullName>
    </submittedName>
</protein>
<proteinExistence type="predicted"/>
<evidence type="ECO:0000313" key="4">
    <source>
        <dbReference type="Proteomes" id="UP000010959"/>
    </source>
</evidence>
<feature type="domain" description="Peptidase M24" evidence="1">
    <location>
        <begin position="166"/>
        <end position="372"/>
    </location>
</feature>
<dbReference type="InterPro" id="IPR050659">
    <property type="entry name" value="Peptidase_M24B"/>
</dbReference>
<dbReference type="CDD" id="cd01092">
    <property type="entry name" value="APP-like"/>
    <property type="match status" value="1"/>
</dbReference>
<dbReference type="AlphaFoldDB" id="L7CED0"/>
<evidence type="ECO:0000259" key="1">
    <source>
        <dbReference type="Pfam" id="PF00557"/>
    </source>
</evidence>
<dbReference type="EMBL" id="AMWG01000111">
    <property type="protein sequence ID" value="ELP32210.1"/>
    <property type="molecule type" value="Genomic_DNA"/>
</dbReference>
<dbReference type="InterPro" id="IPR029149">
    <property type="entry name" value="Creatin/AminoP/Spt16_N"/>
</dbReference>
<dbReference type="InterPro" id="IPR000587">
    <property type="entry name" value="Creatinase_N"/>
</dbReference>
<dbReference type="Gene3D" id="3.90.230.10">
    <property type="entry name" value="Creatinase/methionine aminopeptidase superfamily"/>
    <property type="match status" value="1"/>
</dbReference>
<dbReference type="SUPFAM" id="SSF55920">
    <property type="entry name" value="Creatinase/aminopeptidase"/>
    <property type="match status" value="1"/>
</dbReference>
<dbReference type="Gene3D" id="3.40.350.10">
    <property type="entry name" value="Creatinase/prolidase N-terminal domain"/>
    <property type="match status" value="1"/>
</dbReference>
<comment type="caution">
    <text evidence="3">The sequence shown here is derived from an EMBL/GenBank/DDBJ whole genome shotgun (WGS) entry which is preliminary data.</text>
</comment>
<dbReference type="PANTHER" id="PTHR46112">
    <property type="entry name" value="AMINOPEPTIDASE"/>
    <property type="match status" value="1"/>
</dbReference>
<dbReference type="Proteomes" id="UP000010959">
    <property type="component" value="Unassembled WGS sequence"/>
</dbReference>
<gene>
    <name evidence="3" type="ORF">RBSWK_03909</name>
</gene>
<dbReference type="PATRIC" id="fig|993516.3.peg.4186"/>
<evidence type="ECO:0000259" key="2">
    <source>
        <dbReference type="Pfam" id="PF01321"/>
    </source>
</evidence>
<dbReference type="Pfam" id="PF00557">
    <property type="entry name" value="Peptidase_M24"/>
    <property type="match status" value="1"/>
</dbReference>
<feature type="domain" description="Creatinase N-terminal" evidence="2">
    <location>
        <begin position="28"/>
        <end position="158"/>
    </location>
</feature>
<dbReference type="SUPFAM" id="SSF53092">
    <property type="entry name" value="Creatinase/prolidase N-terminal domain"/>
    <property type="match status" value="1"/>
</dbReference>
<dbReference type="Pfam" id="PF01321">
    <property type="entry name" value="Creatinase_N"/>
    <property type="match status" value="1"/>
</dbReference>
<dbReference type="PANTHER" id="PTHR46112:SF3">
    <property type="entry name" value="AMINOPEPTIDASE YPDF"/>
    <property type="match status" value="1"/>
</dbReference>
<dbReference type="InterPro" id="IPR000994">
    <property type="entry name" value="Pept_M24"/>
</dbReference>
<reference evidence="3 4" key="1">
    <citation type="journal article" date="2013" name="Mar. Genomics">
        <title>Expression of sulfatases in Rhodopirellula baltica and the diversity of sulfatases in the genus Rhodopirellula.</title>
        <authorList>
            <person name="Wegner C.E."/>
            <person name="Richter-Heitmann T."/>
            <person name="Klindworth A."/>
            <person name="Klockow C."/>
            <person name="Richter M."/>
            <person name="Achstetter T."/>
            <person name="Glockner F.O."/>
            <person name="Harder J."/>
        </authorList>
    </citation>
    <scope>NUCLEOTIDE SEQUENCE [LARGE SCALE GENOMIC DNA]</scope>
    <source>
        <strain evidence="3 4">SWK14</strain>
    </source>
</reference>
<name>L7CED0_RHOBT</name>
<sequence>MLFWPVETLRRETAYSTSPLDIDSMTQRIERLVQSIADSDQPMDAILICSEVNVRYLSGFTGDSTWLLVRPDGKATLLSDRRYETQIAEECPALESAIRPPSQTLVALLAEYLADSSLKTIGFEADHVQVSTMHQWKEQIKSVEWTQTSGLVETLRSIKDADELATIRRAISIAERSFLSVTNKLTPQMTELQIAHELEATMRSLGASGVAFDVIAGAEPSGALPHYHPRNIALADCRTLLIDWGARVDGYCSDLTRTLHKADVRSATADRFEAAYQAVLESQEAAISAIRDGVESIEVDRAARKVLQKAGLGDAFKHGLGHSFGLEIHEDPRMGPMSTDVLREGMVLTVEPGVYFEGEFGIRIEDDILVTADGFERLSTLPKGLDDCRLVV</sequence>
<organism evidence="3 4">
    <name type="scientific">Rhodopirellula baltica SWK14</name>
    <dbReference type="NCBI Taxonomy" id="993516"/>
    <lineage>
        <taxon>Bacteria</taxon>
        <taxon>Pseudomonadati</taxon>
        <taxon>Planctomycetota</taxon>
        <taxon>Planctomycetia</taxon>
        <taxon>Pirellulales</taxon>
        <taxon>Pirellulaceae</taxon>
        <taxon>Rhodopirellula</taxon>
    </lineage>
</organism>
<dbReference type="InterPro" id="IPR036005">
    <property type="entry name" value="Creatinase/aminopeptidase-like"/>
</dbReference>
<evidence type="ECO:0000313" key="3">
    <source>
        <dbReference type="EMBL" id="ELP32210.1"/>
    </source>
</evidence>
<accession>L7CED0</accession>